<keyword evidence="2" id="KW-1185">Reference proteome</keyword>
<accession>A0A075LTI3</accession>
<evidence type="ECO:0000313" key="2">
    <source>
        <dbReference type="Proteomes" id="UP000027981"/>
    </source>
</evidence>
<gene>
    <name evidence="1" type="ORF">PAP_06170</name>
</gene>
<dbReference type="GeneID" id="24842355"/>
<organism evidence="1 2">
    <name type="scientific">Palaeococcus pacificus DY20341</name>
    <dbReference type="NCBI Taxonomy" id="1343739"/>
    <lineage>
        <taxon>Archaea</taxon>
        <taxon>Methanobacteriati</taxon>
        <taxon>Methanobacteriota</taxon>
        <taxon>Thermococci</taxon>
        <taxon>Thermococcales</taxon>
        <taxon>Thermococcaceae</taxon>
        <taxon>Palaeococcus</taxon>
    </lineage>
</organism>
<dbReference type="HOGENOM" id="CLU_798372_0_0_2"/>
<dbReference type="RefSeq" id="WP_048165172.1">
    <property type="nucleotide sequence ID" value="NZ_CP006019.1"/>
</dbReference>
<reference evidence="2" key="1">
    <citation type="submission" date="2013-06" db="EMBL/GenBank/DDBJ databases">
        <title>Complete Genome Sequence of Hyperthermophilic Palaeococcus pacificus DY20341T, Isolated from a Deep-Sea Hydrothermal Sediments.</title>
        <authorList>
            <person name="Zeng X."/>
            <person name="Shao Z."/>
        </authorList>
    </citation>
    <scope>NUCLEOTIDE SEQUENCE [LARGE SCALE GENOMIC DNA]</scope>
    <source>
        <strain evidence="2">DY20341</strain>
    </source>
</reference>
<protein>
    <submittedName>
        <fullName evidence="1">Uncharacterized protein</fullName>
    </submittedName>
</protein>
<dbReference type="Proteomes" id="UP000027981">
    <property type="component" value="Chromosome"/>
</dbReference>
<sequence>MWLICGNNCGKYDYTDCKSRRSKTLLKQLQEYFGDDYLCKEFKSMVYTKGIIKGLCLRDLKTVIAESVKELSELYGLNNKQLGVKIEKKDDRTVKRLLEDLELLEAWEYYRLNNPNELSATEKGEIAERLVYFGTLYTLEPSIERGRAIVIPLFKLRRRKDRRHYVDLIVILKDFGTVFLIEIKHRIVHTILDEKNLISNSKKEDNVIKKFKNTERGLLKLLRYYIAAYKPGEIKSALITKGELDAKQLEEDQIRYLKEQGINSFDLRNFTFVKALLIIGNGLLENSTQEKLEESDVRVYWYQHPLEYTIEGFYSATLIMLELFVKGLYDEEDKYYAIIPEPAKTTP</sequence>
<evidence type="ECO:0000313" key="1">
    <source>
        <dbReference type="EMBL" id="AIF69634.1"/>
    </source>
</evidence>
<dbReference type="AlphaFoldDB" id="A0A075LTI3"/>
<dbReference type="KEGG" id="ppac:PAP_06170"/>
<reference evidence="1 2" key="2">
    <citation type="journal article" date="2015" name="Genome Announc.">
        <title>Complete Genome Sequence of Hyperthermophilic Piezophilic Archaeon Palaeococcus pacificus DY20341T, Isolated from Deep-Sea Hydrothermal Sediments.</title>
        <authorList>
            <person name="Zeng X."/>
            <person name="Jebbar M."/>
            <person name="Shao Z."/>
        </authorList>
    </citation>
    <scope>NUCLEOTIDE SEQUENCE [LARGE SCALE GENOMIC DNA]</scope>
    <source>
        <strain evidence="1 2">DY20341</strain>
    </source>
</reference>
<proteinExistence type="predicted"/>
<name>A0A075LTI3_9EURY</name>
<dbReference type="EMBL" id="CP006019">
    <property type="protein sequence ID" value="AIF69634.1"/>
    <property type="molecule type" value="Genomic_DNA"/>
</dbReference>